<dbReference type="InterPro" id="IPR035914">
    <property type="entry name" value="Sperma_CUB_dom_sf"/>
</dbReference>
<evidence type="ECO:0000256" key="4">
    <source>
        <dbReference type="SAM" id="MobiDB-lite"/>
    </source>
</evidence>
<dbReference type="AlphaFoldDB" id="W2TKV0"/>
<keyword evidence="2" id="KW-1015">Disulfide bond</keyword>
<reference evidence="7" key="1">
    <citation type="journal article" date="2014" name="Nat. Genet.">
        <title>Genome of the human hookworm Necator americanus.</title>
        <authorList>
            <person name="Tang Y.T."/>
            <person name="Gao X."/>
            <person name="Rosa B.A."/>
            <person name="Abubucker S."/>
            <person name="Hallsworth-Pepin K."/>
            <person name="Martin J."/>
            <person name="Tyagi R."/>
            <person name="Heizer E."/>
            <person name="Zhang X."/>
            <person name="Bhonagiri-Palsikar V."/>
            <person name="Minx P."/>
            <person name="Warren W.C."/>
            <person name="Wang Q."/>
            <person name="Zhan B."/>
            <person name="Hotez P.J."/>
            <person name="Sternberg P.W."/>
            <person name="Dougall A."/>
            <person name="Gaze S.T."/>
            <person name="Mulvenna J."/>
            <person name="Sotillo J."/>
            <person name="Ranganathan S."/>
            <person name="Rabelo E.M."/>
            <person name="Wilson R.K."/>
            <person name="Felgner P.L."/>
            <person name="Bethony J."/>
            <person name="Hawdon J.M."/>
            <person name="Gasser R.B."/>
            <person name="Loukas A."/>
            <person name="Mitreva M."/>
        </authorList>
    </citation>
    <scope>NUCLEOTIDE SEQUENCE [LARGE SCALE GENOMIC DNA]</scope>
</reference>
<dbReference type="EMBL" id="KI658403">
    <property type="protein sequence ID" value="ETN82730.1"/>
    <property type="molecule type" value="Genomic_DNA"/>
</dbReference>
<dbReference type="PANTHER" id="PTHR24251">
    <property type="entry name" value="OVOCHYMASE-RELATED"/>
    <property type="match status" value="1"/>
</dbReference>
<keyword evidence="1" id="KW-0677">Repeat</keyword>
<dbReference type="SUPFAM" id="SSF49854">
    <property type="entry name" value="Spermadhesin, CUB domain"/>
    <property type="match status" value="2"/>
</dbReference>
<keyword evidence="7" id="KW-1185">Reference proteome</keyword>
<dbReference type="Pfam" id="PF00431">
    <property type="entry name" value="CUB"/>
    <property type="match status" value="1"/>
</dbReference>
<dbReference type="OrthoDB" id="5871502at2759"/>
<dbReference type="InterPro" id="IPR000859">
    <property type="entry name" value="CUB_dom"/>
</dbReference>
<protein>
    <submittedName>
        <fullName evidence="6">CUB domain protein</fullName>
    </submittedName>
</protein>
<dbReference type="FunFam" id="2.60.120.290:FF:000005">
    <property type="entry name" value="Procollagen C-endopeptidase enhancer 1"/>
    <property type="match status" value="1"/>
</dbReference>
<dbReference type="OMA" id="IDESTCY"/>
<evidence type="ECO:0000313" key="6">
    <source>
        <dbReference type="EMBL" id="ETN82730.1"/>
    </source>
</evidence>
<dbReference type="PROSITE" id="PS01180">
    <property type="entry name" value="CUB"/>
    <property type="match status" value="1"/>
</dbReference>
<dbReference type="STRING" id="51031.W2TKV0"/>
<dbReference type="CDD" id="cd00041">
    <property type="entry name" value="CUB"/>
    <property type="match status" value="1"/>
</dbReference>
<evidence type="ECO:0000256" key="3">
    <source>
        <dbReference type="PROSITE-ProRule" id="PRU00059"/>
    </source>
</evidence>
<feature type="domain" description="CUB" evidence="5">
    <location>
        <begin position="90"/>
        <end position="208"/>
    </location>
</feature>
<evidence type="ECO:0000256" key="1">
    <source>
        <dbReference type="ARBA" id="ARBA00022737"/>
    </source>
</evidence>
<accession>W2TKV0</accession>
<evidence type="ECO:0000313" key="7">
    <source>
        <dbReference type="Proteomes" id="UP000053676"/>
    </source>
</evidence>
<dbReference type="KEGG" id="nai:NECAME_07841"/>
<comment type="caution">
    <text evidence="3">Lacks conserved residue(s) required for the propagation of feature annotation.</text>
</comment>
<evidence type="ECO:0000256" key="2">
    <source>
        <dbReference type="ARBA" id="ARBA00023157"/>
    </source>
</evidence>
<proteinExistence type="predicted"/>
<dbReference type="SMART" id="SM00042">
    <property type="entry name" value="CUB"/>
    <property type="match status" value="1"/>
</dbReference>
<organism evidence="6 7">
    <name type="scientific">Necator americanus</name>
    <name type="common">Human hookworm</name>
    <dbReference type="NCBI Taxonomy" id="51031"/>
    <lineage>
        <taxon>Eukaryota</taxon>
        <taxon>Metazoa</taxon>
        <taxon>Ecdysozoa</taxon>
        <taxon>Nematoda</taxon>
        <taxon>Chromadorea</taxon>
        <taxon>Rhabditida</taxon>
        <taxon>Rhabditina</taxon>
        <taxon>Rhabditomorpha</taxon>
        <taxon>Strongyloidea</taxon>
        <taxon>Ancylostomatidae</taxon>
        <taxon>Bunostominae</taxon>
        <taxon>Necator</taxon>
    </lineage>
</organism>
<name>W2TKV0_NECAM</name>
<gene>
    <name evidence="6" type="ORF">NECAME_07841</name>
</gene>
<sequence length="231" mass="26158">MKTECAYDYVKIGESEKLCGDYGQQSFPSSMCYIDESTCYYPDRKPGPQYISSTIRQTFSSFQVEEHSQCKYDSASIYDGGDTNAPLVVCGGRLTAESSPGHIYSHATFSDSKYGKSQDCWWKISARSRQRGVRIQFNAFTLEAEERCQYDYVEVYDGSEPVQNRLFGRFCGDSIPDSITSTGPEILLILHTDDSEEEKGFVAEYREAPRGRIRPAPQPTLRISNKEPLNF</sequence>
<dbReference type="Gene3D" id="2.60.120.290">
    <property type="entry name" value="Spermadhesin, CUB domain"/>
    <property type="match status" value="2"/>
</dbReference>
<feature type="region of interest" description="Disordered" evidence="4">
    <location>
        <begin position="209"/>
        <end position="231"/>
    </location>
</feature>
<dbReference type="Proteomes" id="UP000053676">
    <property type="component" value="Unassembled WGS sequence"/>
</dbReference>
<evidence type="ECO:0000259" key="5">
    <source>
        <dbReference type="PROSITE" id="PS01180"/>
    </source>
</evidence>